<keyword evidence="3" id="KW-1185">Reference proteome</keyword>
<comment type="caution">
    <text evidence="2">The sequence shown here is derived from an EMBL/GenBank/DDBJ whole genome shotgun (WGS) entry which is preliminary data.</text>
</comment>
<dbReference type="RefSeq" id="WP_228875601.1">
    <property type="nucleotide sequence ID" value="NZ_CAJQZC010000002.1"/>
</dbReference>
<proteinExistence type="predicted"/>
<dbReference type="EMBL" id="CAJQZC010000002">
    <property type="protein sequence ID" value="CAG4892448.1"/>
    <property type="molecule type" value="Genomic_DNA"/>
</dbReference>
<name>A0A9N8RTX8_9BURK</name>
<evidence type="ECO:0000313" key="2">
    <source>
        <dbReference type="EMBL" id="CAG4892448.1"/>
    </source>
</evidence>
<dbReference type="Proteomes" id="UP000789704">
    <property type="component" value="Unassembled WGS sequence"/>
</dbReference>
<dbReference type="AlphaFoldDB" id="A0A9N8RTX8"/>
<dbReference type="Pfam" id="PF02498">
    <property type="entry name" value="Bro-N"/>
    <property type="match status" value="1"/>
</dbReference>
<evidence type="ECO:0000313" key="3">
    <source>
        <dbReference type="Proteomes" id="UP000789704"/>
    </source>
</evidence>
<organism evidence="2 3">
    <name type="scientific">Paraburkholderia saeva</name>
    <dbReference type="NCBI Taxonomy" id="2777537"/>
    <lineage>
        <taxon>Bacteria</taxon>
        <taxon>Pseudomonadati</taxon>
        <taxon>Pseudomonadota</taxon>
        <taxon>Betaproteobacteria</taxon>
        <taxon>Burkholderiales</taxon>
        <taxon>Burkholderiaceae</taxon>
        <taxon>Paraburkholderia</taxon>
    </lineage>
</organism>
<feature type="domain" description="Bro-N" evidence="1">
    <location>
        <begin position="17"/>
        <end position="111"/>
    </location>
</feature>
<dbReference type="InterPro" id="IPR003497">
    <property type="entry name" value="BRO_N_domain"/>
</dbReference>
<sequence length="175" mass="19748">MNTKSVAALQHRTFESIKQLNEDDSEFWFARELAPLLDYQDWRNFLQVIEKAKVACDRSGHPVRDHFGGVTKMVVLGSGAKRGISDYTLSRYACYLIVQNGDPSKPVIANGQTYFALQTRRQELGDEKAFAGMSEGCGTRCGRGDSRRLRRVPGPWLPRPVTVVWEPGKFIRVKA</sequence>
<gene>
    <name evidence="2" type="ORF">LMG31841_01622</name>
</gene>
<evidence type="ECO:0000259" key="1">
    <source>
        <dbReference type="Pfam" id="PF02498"/>
    </source>
</evidence>
<protein>
    <recommendedName>
        <fullName evidence="1">Bro-N domain-containing protein</fullName>
    </recommendedName>
</protein>
<reference evidence="2" key="1">
    <citation type="submission" date="2021-04" db="EMBL/GenBank/DDBJ databases">
        <authorList>
            <person name="Vanwijnsberghe S."/>
        </authorList>
    </citation>
    <scope>NUCLEOTIDE SEQUENCE</scope>
    <source>
        <strain evidence="2">LMG 31841</strain>
    </source>
</reference>
<accession>A0A9N8RTX8</accession>